<sequence>MFASSQPRCCPNQTTVGHRQQQRRQTPSGSGSGCGSESHQSRPSRAGWCLPRAGCSARGARAVVRGHVTVVRAAALVGASIGRSDNTDRTVTSTSSPHPTTITMPTPMSTQVAPSGIGQEARALLPTQPGPNAARLVAVVAARAAPPMPPPVPEVSPFMLFCRANWGYFAALQTVALIGAANNGRLAKKRRLEIGVINAKLRAMMQKYEVNSMDEGDEDGPASHALAAGKAALTAGDWLLAARSFAEAKEIVVDAGDVLSRLSASKGLALALTKAGKLRAAIAELESVAAVAVQEGDSSVYGMLGDCHTDLAELSVAGDYYDKCLAMT</sequence>
<feature type="compositionally biased region" description="Polar residues" evidence="1">
    <location>
        <begin position="1"/>
        <end position="27"/>
    </location>
</feature>
<evidence type="ECO:0000256" key="1">
    <source>
        <dbReference type="SAM" id="MobiDB-lite"/>
    </source>
</evidence>
<name>A0A7S0SRP9_9CHLO</name>
<feature type="compositionally biased region" description="Low complexity" evidence="1">
    <location>
        <begin position="90"/>
        <end position="108"/>
    </location>
</feature>
<feature type="region of interest" description="Disordered" evidence="1">
    <location>
        <begin position="83"/>
        <end position="108"/>
    </location>
</feature>
<dbReference type="InterPro" id="IPR044243">
    <property type="entry name" value="FLU"/>
</dbReference>
<dbReference type="Gene3D" id="1.25.40.10">
    <property type="entry name" value="Tetratricopeptide repeat domain"/>
    <property type="match status" value="1"/>
</dbReference>
<evidence type="ECO:0000313" key="2">
    <source>
        <dbReference type="EMBL" id="CAD8713585.1"/>
    </source>
</evidence>
<dbReference type="InterPro" id="IPR011990">
    <property type="entry name" value="TPR-like_helical_dom_sf"/>
</dbReference>
<dbReference type="GO" id="GO:0015995">
    <property type="term" value="P:chlorophyll biosynthetic process"/>
    <property type="evidence" value="ECO:0007669"/>
    <property type="project" value="InterPro"/>
</dbReference>
<organism evidence="2">
    <name type="scientific">Mantoniella antarctica</name>
    <dbReference type="NCBI Taxonomy" id="81844"/>
    <lineage>
        <taxon>Eukaryota</taxon>
        <taxon>Viridiplantae</taxon>
        <taxon>Chlorophyta</taxon>
        <taxon>Mamiellophyceae</taxon>
        <taxon>Mamiellales</taxon>
        <taxon>Mamiellaceae</taxon>
        <taxon>Mantoniella</taxon>
    </lineage>
</organism>
<dbReference type="PANTHER" id="PTHR47310:SF2">
    <property type="entry name" value="PROTEIN FLUORESCENT IN BLUE LIGHT, CHLOROPLASTIC"/>
    <property type="match status" value="1"/>
</dbReference>
<accession>A0A7S0SRP9</accession>
<dbReference type="EMBL" id="HBFC01026198">
    <property type="protein sequence ID" value="CAD8713585.1"/>
    <property type="molecule type" value="Transcribed_RNA"/>
</dbReference>
<reference evidence="2" key="1">
    <citation type="submission" date="2021-01" db="EMBL/GenBank/DDBJ databases">
        <authorList>
            <person name="Corre E."/>
            <person name="Pelletier E."/>
            <person name="Niang G."/>
            <person name="Scheremetjew M."/>
            <person name="Finn R."/>
            <person name="Kale V."/>
            <person name="Holt S."/>
            <person name="Cochrane G."/>
            <person name="Meng A."/>
            <person name="Brown T."/>
            <person name="Cohen L."/>
        </authorList>
    </citation>
    <scope>NUCLEOTIDE SEQUENCE</scope>
    <source>
        <strain evidence="2">SL-175</strain>
    </source>
</reference>
<dbReference type="AlphaFoldDB" id="A0A7S0SRP9"/>
<feature type="region of interest" description="Disordered" evidence="1">
    <location>
        <begin position="1"/>
        <end position="48"/>
    </location>
</feature>
<proteinExistence type="predicted"/>
<dbReference type="SUPFAM" id="SSF48452">
    <property type="entry name" value="TPR-like"/>
    <property type="match status" value="1"/>
</dbReference>
<gene>
    <name evidence="2" type="ORF">MANT1106_LOCUS15851</name>
</gene>
<dbReference type="PANTHER" id="PTHR47310">
    <property type="entry name" value="PROTEIN FLUORESCENT IN BLUE LIGHT, CHLOROPLASTIC"/>
    <property type="match status" value="1"/>
</dbReference>
<protein>
    <submittedName>
        <fullName evidence="2">Uncharacterized protein</fullName>
    </submittedName>
</protein>